<dbReference type="GO" id="GO:0003676">
    <property type="term" value="F:nucleic acid binding"/>
    <property type="evidence" value="ECO:0007669"/>
    <property type="project" value="InterPro"/>
</dbReference>
<dbReference type="Gene3D" id="3.40.50.300">
    <property type="entry name" value="P-loop containing nucleotide triphosphate hydrolases"/>
    <property type="match status" value="2"/>
</dbReference>
<feature type="domain" description="Helicase ATP-binding" evidence="2">
    <location>
        <begin position="1"/>
        <end position="175"/>
    </location>
</feature>
<keyword evidence="4" id="KW-1185">Reference proteome</keyword>
<evidence type="ECO:0000313" key="4">
    <source>
        <dbReference type="Proteomes" id="UP000053927"/>
    </source>
</evidence>
<dbReference type="PANTHER" id="PTHR13710">
    <property type="entry name" value="DNA HELICASE RECQ FAMILY MEMBER"/>
    <property type="match status" value="1"/>
</dbReference>
<comment type="similarity">
    <text evidence="1">Belongs to the helicase family. RecQ subfamily.</text>
</comment>
<dbReference type="SUPFAM" id="SSF52540">
    <property type="entry name" value="P-loop containing nucleoside triphosphate hydrolases"/>
    <property type="match status" value="1"/>
</dbReference>
<organism evidence="3 4">
    <name type="scientific">Stereum hirsutum (strain FP-91666)</name>
    <name type="common">White-rot fungus</name>
    <dbReference type="NCBI Taxonomy" id="721885"/>
    <lineage>
        <taxon>Eukaryota</taxon>
        <taxon>Fungi</taxon>
        <taxon>Dikarya</taxon>
        <taxon>Basidiomycota</taxon>
        <taxon>Agaricomycotina</taxon>
        <taxon>Agaricomycetes</taxon>
        <taxon>Russulales</taxon>
        <taxon>Stereaceae</taxon>
        <taxon>Stereum</taxon>
    </lineage>
</organism>
<dbReference type="InterPro" id="IPR027417">
    <property type="entry name" value="P-loop_NTPase"/>
</dbReference>
<dbReference type="EMBL" id="JH687414">
    <property type="protein sequence ID" value="EIM79071.1"/>
    <property type="molecule type" value="Genomic_DNA"/>
</dbReference>
<dbReference type="OMA" id="PHEYERG"/>
<dbReference type="GO" id="GO:0043138">
    <property type="term" value="F:3'-5' DNA helicase activity"/>
    <property type="evidence" value="ECO:0007669"/>
    <property type="project" value="TreeGrafter"/>
</dbReference>
<dbReference type="GO" id="GO:0005694">
    <property type="term" value="C:chromosome"/>
    <property type="evidence" value="ECO:0007669"/>
    <property type="project" value="TreeGrafter"/>
</dbReference>
<gene>
    <name evidence="3" type="ORF">STEHIDRAFT_116811</name>
</gene>
<dbReference type="AlphaFoldDB" id="R7RVI7"/>
<dbReference type="GO" id="GO:0005634">
    <property type="term" value="C:nucleus"/>
    <property type="evidence" value="ECO:0007669"/>
    <property type="project" value="TreeGrafter"/>
</dbReference>
<dbReference type="GO" id="GO:0009378">
    <property type="term" value="F:four-way junction helicase activity"/>
    <property type="evidence" value="ECO:0007669"/>
    <property type="project" value="TreeGrafter"/>
</dbReference>
<proteinExistence type="inferred from homology"/>
<dbReference type="GO" id="GO:0000724">
    <property type="term" value="P:double-strand break repair via homologous recombination"/>
    <property type="evidence" value="ECO:0007669"/>
    <property type="project" value="TreeGrafter"/>
</dbReference>
<dbReference type="Proteomes" id="UP000053927">
    <property type="component" value="Unassembled WGS sequence"/>
</dbReference>
<dbReference type="Pfam" id="PF00270">
    <property type="entry name" value="DEAD"/>
    <property type="match status" value="1"/>
</dbReference>
<name>R7RVI7_STEHR</name>
<dbReference type="RefSeq" id="XP_007311819.1">
    <property type="nucleotide sequence ID" value="XM_007311757.1"/>
</dbReference>
<dbReference type="GO" id="GO:0005524">
    <property type="term" value="F:ATP binding"/>
    <property type="evidence" value="ECO:0007669"/>
    <property type="project" value="InterPro"/>
</dbReference>
<evidence type="ECO:0000256" key="1">
    <source>
        <dbReference type="ARBA" id="ARBA00005446"/>
    </source>
</evidence>
<dbReference type="GO" id="GO:0005737">
    <property type="term" value="C:cytoplasm"/>
    <property type="evidence" value="ECO:0007669"/>
    <property type="project" value="TreeGrafter"/>
</dbReference>
<dbReference type="GeneID" id="18795998"/>
<dbReference type="eggNOG" id="KOG0351">
    <property type="taxonomic scope" value="Eukaryota"/>
</dbReference>
<dbReference type="PANTHER" id="PTHR13710:SF108">
    <property type="entry name" value="ATP-DEPENDENT DNA HELICASE Q4"/>
    <property type="match status" value="1"/>
</dbReference>
<dbReference type="PROSITE" id="PS51192">
    <property type="entry name" value="HELICASE_ATP_BIND_1"/>
    <property type="match status" value="1"/>
</dbReference>
<dbReference type="InterPro" id="IPR011545">
    <property type="entry name" value="DEAD/DEAH_box_helicase_dom"/>
</dbReference>
<reference evidence="4" key="1">
    <citation type="journal article" date="2012" name="Science">
        <title>The Paleozoic origin of enzymatic lignin decomposition reconstructed from 31 fungal genomes.</title>
        <authorList>
            <person name="Floudas D."/>
            <person name="Binder M."/>
            <person name="Riley R."/>
            <person name="Barry K."/>
            <person name="Blanchette R.A."/>
            <person name="Henrissat B."/>
            <person name="Martinez A.T."/>
            <person name="Otillar R."/>
            <person name="Spatafora J.W."/>
            <person name="Yadav J.S."/>
            <person name="Aerts A."/>
            <person name="Benoit I."/>
            <person name="Boyd A."/>
            <person name="Carlson A."/>
            <person name="Copeland A."/>
            <person name="Coutinho P.M."/>
            <person name="de Vries R.P."/>
            <person name="Ferreira P."/>
            <person name="Findley K."/>
            <person name="Foster B."/>
            <person name="Gaskell J."/>
            <person name="Glotzer D."/>
            <person name="Gorecki P."/>
            <person name="Heitman J."/>
            <person name="Hesse C."/>
            <person name="Hori C."/>
            <person name="Igarashi K."/>
            <person name="Jurgens J.A."/>
            <person name="Kallen N."/>
            <person name="Kersten P."/>
            <person name="Kohler A."/>
            <person name="Kuees U."/>
            <person name="Kumar T.K.A."/>
            <person name="Kuo A."/>
            <person name="LaButti K."/>
            <person name="Larrondo L.F."/>
            <person name="Lindquist E."/>
            <person name="Ling A."/>
            <person name="Lombard V."/>
            <person name="Lucas S."/>
            <person name="Lundell T."/>
            <person name="Martin R."/>
            <person name="McLaughlin D.J."/>
            <person name="Morgenstern I."/>
            <person name="Morin E."/>
            <person name="Murat C."/>
            <person name="Nagy L.G."/>
            <person name="Nolan M."/>
            <person name="Ohm R.A."/>
            <person name="Patyshakuliyeva A."/>
            <person name="Rokas A."/>
            <person name="Ruiz-Duenas F.J."/>
            <person name="Sabat G."/>
            <person name="Salamov A."/>
            <person name="Samejima M."/>
            <person name="Schmutz J."/>
            <person name="Slot J.C."/>
            <person name="St John F."/>
            <person name="Stenlid J."/>
            <person name="Sun H."/>
            <person name="Sun S."/>
            <person name="Syed K."/>
            <person name="Tsang A."/>
            <person name="Wiebenga A."/>
            <person name="Young D."/>
            <person name="Pisabarro A."/>
            <person name="Eastwood D.C."/>
            <person name="Martin F."/>
            <person name="Cullen D."/>
            <person name="Grigoriev I.V."/>
            <person name="Hibbett D.S."/>
        </authorList>
    </citation>
    <scope>NUCLEOTIDE SEQUENCE [LARGE SCALE GENOMIC DNA]</scope>
    <source>
        <strain evidence="4">FP-91666</strain>
    </source>
</reference>
<accession>R7RVI7</accession>
<sequence>MSAAAPVPLDELQLVETEHRLCSLFNEEDEKTAKILYIISPLIALMEAQANDLNTKGIPSVCIHSKTQNKEQLMKDLGLGKFRIAIVRPETAFTAQFLQLVYSSDIFRDSCICKVVDEAHVVTEWGTDDFRPEYARIGTLRARLLPGTPILAVSATFPEAVIRDLQQKLGLDNDCAQVMVSNAKPNVALSVRIIQHPEDSMADLLSLIPHDASTADNIPITIIYVNGRTDAEDIQDTLRAALPESISCHAVEFYHRNISEERKSYILDRMRLGEIRLGLGECIVYVTNTFVRKYEELLKEDSLEEASLDEDAMEEPLLEEGIAPEDVETVRVERLEEEATAQNLKGKAKKSKFRGALAARDFRFLIWTPPLPTLSSDARCCDNCTPLQFLVPTILFLDLTRRKPGCRAQSTPSMKKLVIDCLNALHDHIVDRDWPHQHFPTGPDLLADNLVDAYASGAQFVDSLADLEDRARWNLINEYGSEILDTLRNLRMEFAPVVAEGLDDASANPSSSRHATAPSAAIRDKLKAIFDKCWRAVENSVDSNGKLRVFLFEAESRVL</sequence>
<protein>
    <recommendedName>
        <fullName evidence="2">Helicase ATP-binding domain-containing protein</fullName>
    </recommendedName>
</protein>
<dbReference type="KEGG" id="shs:STEHIDRAFT_116811"/>
<evidence type="ECO:0000259" key="2">
    <source>
        <dbReference type="PROSITE" id="PS51192"/>
    </source>
</evidence>
<dbReference type="OrthoDB" id="10261556at2759"/>
<dbReference type="InterPro" id="IPR014001">
    <property type="entry name" value="Helicase_ATP-bd"/>
</dbReference>
<evidence type="ECO:0000313" key="3">
    <source>
        <dbReference type="EMBL" id="EIM79071.1"/>
    </source>
</evidence>